<protein>
    <submittedName>
        <fullName evidence="1">Uncharacterized protein</fullName>
    </submittedName>
</protein>
<evidence type="ECO:0000313" key="1">
    <source>
        <dbReference type="EMBL" id="MBE0366287.1"/>
    </source>
</evidence>
<sequence>MFISIEMLAKKSKPAKSASKNRELSGKVIISKSILGSVSGARGGGARPKSKD</sequence>
<accession>A0ABR9E697</accession>
<dbReference type="Proteomes" id="UP000615755">
    <property type="component" value="Unassembled WGS sequence"/>
</dbReference>
<reference evidence="1 2" key="1">
    <citation type="submission" date="2015-03" db="EMBL/GenBank/DDBJ databases">
        <title>Genome sequence of Pseudoalteromonas aurantia.</title>
        <authorList>
            <person name="Xie B.-B."/>
            <person name="Rong J.-C."/>
            <person name="Qin Q.-L."/>
            <person name="Zhang Y.-Z."/>
        </authorList>
    </citation>
    <scope>NUCLEOTIDE SEQUENCE [LARGE SCALE GENOMIC DNA]</scope>
    <source>
        <strain evidence="1 2">208</strain>
    </source>
</reference>
<dbReference type="EMBL" id="AQGV01000009">
    <property type="protein sequence ID" value="MBE0366287.1"/>
    <property type="molecule type" value="Genomic_DNA"/>
</dbReference>
<organism evidence="1 2">
    <name type="scientific">Pseudoalteromonas aurantia 208</name>
    <dbReference type="NCBI Taxonomy" id="1314867"/>
    <lineage>
        <taxon>Bacteria</taxon>
        <taxon>Pseudomonadati</taxon>
        <taxon>Pseudomonadota</taxon>
        <taxon>Gammaproteobacteria</taxon>
        <taxon>Alteromonadales</taxon>
        <taxon>Pseudoalteromonadaceae</taxon>
        <taxon>Pseudoalteromonas</taxon>
    </lineage>
</organism>
<evidence type="ECO:0000313" key="2">
    <source>
        <dbReference type="Proteomes" id="UP000615755"/>
    </source>
</evidence>
<proteinExistence type="predicted"/>
<gene>
    <name evidence="1" type="ORF">PAUR_a3261</name>
</gene>
<name>A0ABR9E697_9GAMM</name>
<dbReference type="RefSeq" id="WP_192505851.1">
    <property type="nucleotide sequence ID" value="NZ_AQGV01000009.1"/>
</dbReference>
<comment type="caution">
    <text evidence="1">The sequence shown here is derived from an EMBL/GenBank/DDBJ whole genome shotgun (WGS) entry which is preliminary data.</text>
</comment>
<keyword evidence="2" id="KW-1185">Reference proteome</keyword>